<sequence>MKRSRFSPRFWSDRRGVAAIEFAIVAPVLVVMMFGMIIYGGWFWMAHSVQSLATEAARTAIAGLDPTEREQLARAFVTSQAPSMGLDTQKTTVEIQADPNVIRVNVAYDIRQHPLMALSGLVPSPPRIIRRTATVRLGGY</sequence>
<evidence type="ECO:0000313" key="4">
    <source>
        <dbReference type="Proteomes" id="UP001549313"/>
    </source>
</evidence>
<evidence type="ECO:0000259" key="2">
    <source>
        <dbReference type="Pfam" id="PF07811"/>
    </source>
</evidence>
<name>A0ABV2RCT3_9CAUL</name>
<evidence type="ECO:0000313" key="3">
    <source>
        <dbReference type="EMBL" id="MET4683790.1"/>
    </source>
</evidence>
<feature type="domain" description="TadE-like" evidence="2">
    <location>
        <begin position="16"/>
        <end position="58"/>
    </location>
</feature>
<keyword evidence="4" id="KW-1185">Reference proteome</keyword>
<proteinExistence type="predicted"/>
<dbReference type="InterPro" id="IPR012495">
    <property type="entry name" value="TadE-like_dom"/>
</dbReference>
<comment type="caution">
    <text evidence="3">The sequence shown here is derived from an EMBL/GenBank/DDBJ whole genome shotgun (WGS) entry which is preliminary data.</text>
</comment>
<protein>
    <submittedName>
        <fullName evidence="3">Flp pilus assembly protein TadG</fullName>
    </submittedName>
</protein>
<dbReference type="Pfam" id="PF07811">
    <property type="entry name" value="TadE"/>
    <property type="match status" value="1"/>
</dbReference>
<accession>A0ABV2RCT3</accession>
<organism evidence="3 4">
    <name type="scientific">Brevundimonas faecalis</name>
    <dbReference type="NCBI Taxonomy" id="947378"/>
    <lineage>
        <taxon>Bacteria</taxon>
        <taxon>Pseudomonadati</taxon>
        <taxon>Pseudomonadota</taxon>
        <taxon>Alphaproteobacteria</taxon>
        <taxon>Caulobacterales</taxon>
        <taxon>Caulobacteraceae</taxon>
        <taxon>Brevundimonas</taxon>
    </lineage>
</organism>
<keyword evidence="1" id="KW-0812">Transmembrane</keyword>
<reference evidence="3 4" key="1">
    <citation type="submission" date="2024-06" db="EMBL/GenBank/DDBJ databases">
        <title>Sorghum-associated microbial communities from plants grown in Nebraska, USA.</title>
        <authorList>
            <person name="Schachtman D."/>
        </authorList>
    </citation>
    <scope>NUCLEOTIDE SEQUENCE [LARGE SCALE GENOMIC DNA]</scope>
    <source>
        <strain evidence="3 4">2814</strain>
    </source>
</reference>
<gene>
    <name evidence="3" type="ORF">ABIE19_001720</name>
</gene>
<evidence type="ECO:0000256" key="1">
    <source>
        <dbReference type="SAM" id="Phobius"/>
    </source>
</evidence>
<feature type="transmembrane region" description="Helical" evidence="1">
    <location>
        <begin position="20"/>
        <end position="45"/>
    </location>
</feature>
<keyword evidence="1" id="KW-0472">Membrane</keyword>
<dbReference type="Proteomes" id="UP001549313">
    <property type="component" value="Unassembled WGS sequence"/>
</dbReference>
<dbReference type="EMBL" id="JBEPTF010000002">
    <property type="protein sequence ID" value="MET4683790.1"/>
    <property type="molecule type" value="Genomic_DNA"/>
</dbReference>
<dbReference type="RefSeq" id="WP_354088744.1">
    <property type="nucleotide sequence ID" value="NZ_JBEPTF010000002.1"/>
</dbReference>
<keyword evidence="1" id="KW-1133">Transmembrane helix</keyword>